<evidence type="ECO:0000256" key="2">
    <source>
        <dbReference type="SAM" id="MobiDB-lite"/>
    </source>
</evidence>
<dbReference type="SMART" id="SM00343">
    <property type="entry name" value="ZnF_C2HC"/>
    <property type="match status" value="1"/>
</dbReference>
<keyword evidence="1" id="KW-0479">Metal-binding</keyword>
<dbReference type="SUPFAM" id="SSF57756">
    <property type="entry name" value="Retrovirus zinc finger-like domains"/>
    <property type="match status" value="1"/>
</dbReference>
<evidence type="ECO:0000259" key="3">
    <source>
        <dbReference type="PROSITE" id="PS50158"/>
    </source>
</evidence>
<feature type="region of interest" description="Disordered" evidence="2">
    <location>
        <begin position="66"/>
        <end position="103"/>
    </location>
</feature>
<dbReference type="AlphaFoldDB" id="A0AAV0U112"/>
<dbReference type="InterPro" id="IPR001878">
    <property type="entry name" value="Znf_CCHC"/>
</dbReference>
<dbReference type="EMBL" id="CANTFL010000988">
    <property type="protein sequence ID" value="CAI5729379.1"/>
    <property type="molecule type" value="Genomic_DNA"/>
</dbReference>
<name>A0AAV0U112_HYABA</name>
<sequence>MAKYDTSRTDHLEHAEALAHFAQSIELDACSSRSFGRDVVSHVVNDEPRKETCICHGCGKVGHLKRDCQKKEKKPTGRPIGSRTDGANLILSIDEDPSSDSSV</sequence>
<keyword evidence="1" id="KW-0863">Zinc-finger</keyword>
<proteinExistence type="predicted"/>
<feature type="compositionally biased region" description="Acidic residues" evidence="2">
    <location>
        <begin position="93"/>
        <end position="103"/>
    </location>
</feature>
<dbReference type="GO" id="GO:0008270">
    <property type="term" value="F:zinc ion binding"/>
    <property type="evidence" value="ECO:0007669"/>
    <property type="project" value="UniProtKB-KW"/>
</dbReference>
<evidence type="ECO:0000256" key="1">
    <source>
        <dbReference type="PROSITE-ProRule" id="PRU00047"/>
    </source>
</evidence>
<gene>
    <name evidence="4" type="ORF">HBR001_LOCUS4547</name>
</gene>
<feature type="domain" description="CCHC-type" evidence="3">
    <location>
        <begin position="55"/>
        <end position="70"/>
    </location>
</feature>
<evidence type="ECO:0000313" key="4">
    <source>
        <dbReference type="EMBL" id="CAI5729379.1"/>
    </source>
</evidence>
<reference evidence="4" key="1">
    <citation type="submission" date="2022-12" db="EMBL/GenBank/DDBJ databases">
        <authorList>
            <person name="Webb A."/>
        </authorList>
    </citation>
    <scope>NUCLEOTIDE SEQUENCE</scope>
    <source>
        <strain evidence="4">Hp1</strain>
    </source>
</reference>
<organism evidence="4 5">
    <name type="scientific">Hyaloperonospora brassicae</name>
    <name type="common">Brassica downy mildew</name>
    <name type="synonym">Peronospora brassicae</name>
    <dbReference type="NCBI Taxonomy" id="162125"/>
    <lineage>
        <taxon>Eukaryota</taxon>
        <taxon>Sar</taxon>
        <taxon>Stramenopiles</taxon>
        <taxon>Oomycota</taxon>
        <taxon>Peronosporomycetes</taxon>
        <taxon>Peronosporales</taxon>
        <taxon>Peronosporaceae</taxon>
        <taxon>Hyaloperonospora</taxon>
    </lineage>
</organism>
<dbReference type="InterPro" id="IPR036875">
    <property type="entry name" value="Znf_CCHC_sf"/>
</dbReference>
<keyword evidence="5" id="KW-1185">Reference proteome</keyword>
<dbReference type="Gene3D" id="4.10.60.10">
    <property type="entry name" value="Zinc finger, CCHC-type"/>
    <property type="match status" value="1"/>
</dbReference>
<keyword evidence="1" id="KW-0862">Zinc</keyword>
<accession>A0AAV0U112</accession>
<comment type="caution">
    <text evidence="4">The sequence shown here is derived from an EMBL/GenBank/DDBJ whole genome shotgun (WGS) entry which is preliminary data.</text>
</comment>
<protein>
    <recommendedName>
        <fullName evidence="3">CCHC-type domain-containing protein</fullName>
    </recommendedName>
</protein>
<dbReference type="Proteomes" id="UP001162031">
    <property type="component" value="Unassembled WGS sequence"/>
</dbReference>
<evidence type="ECO:0000313" key="5">
    <source>
        <dbReference type="Proteomes" id="UP001162031"/>
    </source>
</evidence>
<dbReference type="PROSITE" id="PS50158">
    <property type="entry name" value="ZF_CCHC"/>
    <property type="match status" value="1"/>
</dbReference>
<dbReference type="GO" id="GO:0003676">
    <property type="term" value="F:nucleic acid binding"/>
    <property type="evidence" value="ECO:0007669"/>
    <property type="project" value="InterPro"/>
</dbReference>